<sequence length="102" mass="10897">MYAIPTAAEILGVTPNALEAALERGETIATVTRACGLDVEHMKESLIDAEVPDIEALAMIAGFDSEEISQFATEVRSYVASFVEHGQQVADLWFDSPAVLAA</sequence>
<evidence type="ECO:0000313" key="2">
    <source>
        <dbReference type="Proteomes" id="UP000460435"/>
    </source>
</evidence>
<comment type="caution">
    <text evidence="1">The sequence shown here is derived from an EMBL/GenBank/DDBJ whole genome shotgun (WGS) entry which is preliminary data.</text>
</comment>
<name>A0A7K3MA85_9ACTN</name>
<dbReference type="Proteomes" id="UP000460435">
    <property type="component" value="Unassembled WGS sequence"/>
</dbReference>
<dbReference type="EMBL" id="WLZY01000010">
    <property type="protein sequence ID" value="NDL60176.1"/>
    <property type="molecule type" value="Genomic_DNA"/>
</dbReference>
<organism evidence="1 2">
    <name type="scientific">Phytoactinopolyspora mesophila</name>
    <dbReference type="NCBI Taxonomy" id="2650750"/>
    <lineage>
        <taxon>Bacteria</taxon>
        <taxon>Bacillati</taxon>
        <taxon>Actinomycetota</taxon>
        <taxon>Actinomycetes</taxon>
        <taxon>Jiangellales</taxon>
        <taxon>Jiangellaceae</taxon>
        <taxon>Phytoactinopolyspora</taxon>
    </lineage>
</organism>
<dbReference type="RefSeq" id="WP_162452880.1">
    <property type="nucleotide sequence ID" value="NZ_WLZY01000010.1"/>
</dbReference>
<accession>A0A7K3MA85</accession>
<gene>
    <name evidence="1" type="ORF">F7O44_24180</name>
</gene>
<reference evidence="1 2" key="1">
    <citation type="submission" date="2019-11" db="EMBL/GenBank/DDBJ databases">
        <authorList>
            <person name="Li X.-J."/>
            <person name="Feng X.-M."/>
        </authorList>
    </citation>
    <scope>NUCLEOTIDE SEQUENCE [LARGE SCALE GENOMIC DNA]</scope>
    <source>
        <strain evidence="1 2">XMNu-373</strain>
    </source>
</reference>
<proteinExistence type="predicted"/>
<keyword evidence="2" id="KW-1185">Reference proteome</keyword>
<dbReference type="AlphaFoldDB" id="A0A7K3MA85"/>
<evidence type="ECO:0000313" key="1">
    <source>
        <dbReference type="EMBL" id="NDL60176.1"/>
    </source>
</evidence>
<protein>
    <submittedName>
        <fullName evidence="1">Uncharacterized protein</fullName>
    </submittedName>
</protein>